<evidence type="ECO:0000313" key="8">
    <source>
        <dbReference type="EMBL" id="CAH0715955.1"/>
    </source>
</evidence>
<dbReference type="PROSITE" id="PS50192">
    <property type="entry name" value="T_SNARE"/>
    <property type="match status" value="1"/>
</dbReference>
<dbReference type="SMART" id="SM00397">
    <property type="entry name" value="t_SNARE"/>
    <property type="match status" value="1"/>
</dbReference>
<dbReference type="AlphaFoldDB" id="A0A8J9UWP9"/>
<keyword evidence="9" id="KW-1185">Reference proteome</keyword>
<feature type="coiled-coil region" evidence="5">
    <location>
        <begin position="218"/>
        <end position="255"/>
    </location>
</feature>
<dbReference type="SUPFAM" id="SSF47661">
    <property type="entry name" value="t-snare proteins"/>
    <property type="match status" value="1"/>
</dbReference>
<dbReference type="InterPro" id="IPR000727">
    <property type="entry name" value="T_SNARE_dom"/>
</dbReference>
<dbReference type="GO" id="GO:0006836">
    <property type="term" value="P:neurotransmitter transport"/>
    <property type="evidence" value="ECO:0007669"/>
    <property type="project" value="UniProtKB-KW"/>
</dbReference>
<evidence type="ECO:0000256" key="5">
    <source>
        <dbReference type="SAM" id="Coils"/>
    </source>
</evidence>
<dbReference type="GO" id="GO:0006886">
    <property type="term" value="P:intracellular protein transport"/>
    <property type="evidence" value="ECO:0007669"/>
    <property type="project" value="InterPro"/>
</dbReference>
<sequence length="326" mass="36934">MRKIPEHVKIMPSLIRRHQQCAGLIKVMTTIASLCAAKCATMSLTRLKSCVIKQSSQKNNLIIGRFFVIMEASYQGGVTFEDNDKFQQLSQTIASNIKKISQNVSSMSKMVNQLQTPQDSQELRSQLRQIQNYTKKLAKDTSSMIMELMRLRTDIPANILTRDRLSDEYMATLNAFQTTQKAAAQKSKDDVRKVKAQSINIGDPFAMSSGGRDSEHDLNKQEQITAQTERDLQQLEERERDVRKLENDIMDVNQIFKELGTIIHEQGAVVESIEASVETAAHEVEAGIHELSHAANYKNKLRKKKVYLALILLIIVSIILIIVFNR</sequence>
<keyword evidence="3" id="KW-0813">Transport</keyword>
<dbReference type="EMBL" id="OV170231">
    <property type="protein sequence ID" value="CAH0715955.1"/>
    <property type="molecule type" value="Genomic_DNA"/>
</dbReference>
<name>A0A8J9UWP9_9NEOP</name>
<keyword evidence="5" id="KW-0175">Coiled coil</keyword>
<comment type="subcellular location">
    <subcellularLocation>
        <location evidence="1">Membrane</location>
        <topology evidence="1">Single-pass type IV membrane protein</topology>
    </subcellularLocation>
</comment>
<feature type="domain" description="T-SNARE coiled-coil homology" evidence="7">
    <location>
        <begin position="232"/>
        <end position="294"/>
    </location>
</feature>
<keyword evidence="3" id="KW-0532">Neurotransmitter transport</keyword>
<keyword evidence="6" id="KW-1133">Transmembrane helix</keyword>
<gene>
    <name evidence="8" type="ORF">BINO364_LOCUS2812</name>
</gene>
<dbReference type="InterPro" id="IPR006011">
    <property type="entry name" value="Syntaxin_N"/>
</dbReference>
<dbReference type="GO" id="GO:0005484">
    <property type="term" value="F:SNAP receptor activity"/>
    <property type="evidence" value="ECO:0007669"/>
    <property type="project" value="InterPro"/>
</dbReference>
<dbReference type="Gene3D" id="1.20.58.70">
    <property type="match status" value="1"/>
</dbReference>
<dbReference type="InterPro" id="IPR045242">
    <property type="entry name" value="Syntaxin"/>
</dbReference>
<reference evidence="8" key="1">
    <citation type="submission" date="2021-12" db="EMBL/GenBank/DDBJ databases">
        <authorList>
            <person name="Martin H S."/>
        </authorList>
    </citation>
    <scope>NUCLEOTIDE SEQUENCE</scope>
</reference>
<evidence type="ECO:0000256" key="4">
    <source>
        <dbReference type="RuleBase" id="RU003858"/>
    </source>
</evidence>
<accession>A0A8J9UWP9</accession>
<dbReference type="GO" id="GO:0008021">
    <property type="term" value="C:synaptic vesicle"/>
    <property type="evidence" value="ECO:0007669"/>
    <property type="project" value="TreeGrafter"/>
</dbReference>
<evidence type="ECO:0000256" key="1">
    <source>
        <dbReference type="ARBA" id="ARBA00004211"/>
    </source>
</evidence>
<dbReference type="InterPro" id="IPR006012">
    <property type="entry name" value="Syntaxin/epimorphin_CS"/>
</dbReference>
<evidence type="ECO:0000259" key="7">
    <source>
        <dbReference type="PROSITE" id="PS50192"/>
    </source>
</evidence>
<dbReference type="Proteomes" id="UP000838878">
    <property type="component" value="Chromosome 11"/>
</dbReference>
<feature type="transmembrane region" description="Helical" evidence="6">
    <location>
        <begin position="306"/>
        <end position="324"/>
    </location>
</feature>
<evidence type="ECO:0000256" key="6">
    <source>
        <dbReference type="SAM" id="Phobius"/>
    </source>
</evidence>
<keyword evidence="6" id="KW-0812">Transmembrane</keyword>
<comment type="similarity">
    <text evidence="2 4">Belongs to the syntaxin family.</text>
</comment>
<dbReference type="PANTHER" id="PTHR19957">
    <property type="entry name" value="SYNTAXIN"/>
    <property type="match status" value="1"/>
</dbReference>
<evidence type="ECO:0000313" key="9">
    <source>
        <dbReference type="Proteomes" id="UP000838878"/>
    </source>
</evidence>
<dbReference type="OrthoDB" id="364348at2759"/>
<evidence type="ECO:0000256" key="3">
    <source>
        <dbReference type="ARBA" id="ARBA00022775"/>
    </source>
</evidence>
<keyword evidence="6" id="KW-0472">Membrane</keyword>
<dbReference type="SMART" id="SM00503">
    <property type="entry name" value="SynN"/>
    <property type="match status" value="1"/>
</dbReference>
<dbReference type="GO" id="GO:0000149">
    <property type="term" value="F:SNARE binding"/>
    <property type="evidence" value="ECO:0007669"/>
    <property type="project" value="TreeGrafter"/>
</dbReference>
<dbReference type="InterPro" id="IPR010989">
    <property type="entry name" value="SNARE"/>
</dbReference>
<dbReference type="GO" id="GO:0048278">
    <property type="term" value="P:vesicle docking"/>
    <property type="evidence" value="ECO:0007669"/>
    <property type="project" value="TreeGrafter"/>
</dbReference>
<dbReference type="Pfam" id="PF05739">
    <property type="entry name" value="SNARE"/>
    <property type="match status" value="1"/>
</dbReference>
<proteinExistence type="inferred from homology"/>
<organism evidence="8 9">
    <name type="scientific">Brenthis ino</name>
    <name type="common">lesser marbled fritillary</name>
    <dbReference type="NCBI Taxonomy" id="405034"/>
    <lineage>
        <taxon>Eukaryota</taxon>
        <taxon>Metazoa</taxon>
        <taxon>Ecdysozoa</taxon>
        <taxon>Arthropoda</taxon>
        <taxon>Hexapoda</taxon>
        <taxon>Insecta</taxon>
        <taxon>Pterygota</taxon>
        <taxon>Neoptera</taxon>
        <taxon>Endopterygota</taxon>
        <taxon>Lepidoptera</taxon>
        <taxon>Glossata</taxon>
        <taxon>Ditrysia</taxon>
        <taxon>Papilionoidea</taxon>
        <taxon>Nymphalidae</taxon>
        <taxon>Heliconiinae</taxon>
        <taxon>Argynnini</taxon>
        <taxon>Brenthis</taxon>
    </lineage>
</organism>
<evidence type="ECO:0000256" key="2">
    <source>
        <dbReference type="ARBA" id="ARBA00009063"/>
    </source>
</evidence>
<dbReference type="GO" id="GO:0006906">
    <property type="term" value="P:vesicle fusion"/>
    <property type="evidence" value="ECO:0007669"/>
    <property type="project" value="TreeGrafter"/>
</dbReference>
<protein>
    <recommendedName>
        <fullName evidence="7">t-SNARE coiled-coil homology domain-containing protein</fullName>
    </recommendedName>
</protein>
<dbReference type="GO" id="GO:0031201">
    <property type="term" value="C:SNARE complex"/>
    <property type="evidence" value="ECO:0007669"/>
    <property type="project" value="TreeGrafter"/>
</dbReference>
<dbReference type="PROSITE" id="PS00914">
    <property type="entry name" value="SYNTAXIN"/>
    <property type="match status" value="1"/>
</dbReference>
<dbReference type="PANTHER" id="PTHR19957:SF411">
    <property type="entry name" value="LD23667P"/>
    <property type="match status" value="1"/>
</dbReference>
<dbReference type="Pfam" id="PF14523">
    <property type="entry name" value="Syntaxin_2"/>
    <property type="match status" value="1"/>
</dbReference>
<feature type="non-terminal residue" evidence="8">
    <location>
        <position position="326"/>
    </location>
</feature>
<dbReference type="Gene3D" id="1.20.5.110">
    <property type="match status" value="1"/>
</dbReference>